<dbReference type="AlphaFoldDB" id="A0A1T5LPE7"/>
<reference evidence="2" key="1">
    <citation type="submission" date="2017-02" db="EMBL/GenBank/DDBJ databases">
        <authorList>
            <person name="Varghese N."/>
            <person name="Submissions S."/>
        </authorList>
    </citation>
    <scope>NUCLEOTIDE SEQUENCE [LARGE SCALE GENOMIC DNA]</scope>
    <source>
        <strain evidence="2">M1</strain>
    </source>
</reference>
<dbReference type="Proteomes" id="UP000190285">
    <property type="component" value="Unassembled WGS sequence"/>
</dbReference>
<dbReference type="RefSeq" id="WP_079492835.1">
    <property type="nucleotide sequence ID" value="NZ_FUZT01000007.1"/>
</dbReference>
<dbReference type="OrthoDB" id="1954379at2"/>
<evidence type="ECO:0000313" key="2">
    <source>
        <dbReference type="Proteomes" id="UP000190285"/>
    </source>
</evidence>
<proteinExistence type="predicted"/>
<dbReference type="STRING" id="36842.SAMN02194393_03131"/>
<organism evidence="1 2">
    <name type="scientific">Maledivibacter halophilus</name>
    <dbReference type="NCBI Taxonomy" id="36842"/>
    <lineage>
        <taxon>Bacteria</taxon>
        <taxon>Bacillati</taxon>
        <taxon>Bacillota</taxon>
        <taxon>Clostridia</taxon>
        <taxon>Peptostreptococcales</taxon>
        <taxon>Caminicellaceae</taxon>
        <taxon>Maledivibacter</taxon>
    </lineage>
</organism>
<gene>
    <name evidence="1" type="ORF">SAMN02194393_03131</name>
</gene>
<name>A0A1T5LPE7_9FIRM</name>
<protein>
    <submittedName>
        <fullName evidence="1">Uncharacterized protein</fullName>
    </submittedName>
</protein>
<evidence type="ECO:0000313" key="1">
    <source>
        <dbReference type="EMBL" id="SKC77429.1"/>
    </source>
</evidence>
<sequence length="79" mass="9304">MNNREKNIETICWILGLKHEAKSKIREYINEFGTKSFLLNYKALDFTSEEKEKIGVLKRILETLDGDIETIDFGEEDDY</sequence>
<accession>A0A1T5LPE7</accession>
<dbReference type="EMBL" id="FUZT01000007">
    <property type="protein sequence ID" value="SKC77429.1"/>
    <property type="molecule type" value="Genomic_DNA"/>
</dbReference>
<keyword evidence="2" id="KW-1185">Reference proteome</keyword>